<dbReference type="REBASE" id="251341">
    <property type="entry name" value="Esp27ORFHP"/>
</dbReference>
<dbReference type="AlphaFoldDB" id="A0A1C9ZYK5"/>
<dbReference type="GO" id="GO:0005524">
    <property type="term" value="F:ATP binding"/>
    <property type="evidence" value="ECO:0007669"/>
    <property type="project" value="InterPro"/>
</dbReference>
<organism evidence="2">
    <name type="scientific">Candidatus Endomicrobium sp. MdMp-027</name>
    <dbReference type="NCBI Taxonomy" id="1837116"/>
    <lineage>
        <taxon>Bacteria</taxon>
        <taxon>Pseudomonadati</taxon>
        <taxon>Elusimicrobiota</taxon>
        <taxon>Endomicrobiia</taxon>
        <taxon>Endomicrobiales</taxon>
        <taxon>Endomicrobiaceae</taxon>
        <taxon>Endomicrobium</taxon>
    </lineage>
</organism>
<feature type="domain" description="Helicase ATP-binding" evidence="1">
    <location>
        <begin position="58"/>
        <end position="263"/>
    </location>
</feature>
<dbReference type="EMBL" id="LC153144">
    <property type="protein sequence ID" value="BAV59358.1"/>
    <property type="molecule type" value="Genomic_DNA"/>
</dbReference>
<dbReference type="InterPro" id="IPR027417">
    <property type="entry name" value="P-loop_NTPase"/>
</dbReference>
<reference evidence="2" key="1">
    <citation type="journal article" date="2016" name="Genome Biol. Evol.">
        <title>Comparison of intracellular "Ca. Endomicrobium trichonymphae" genomovars illuminates the requirement and decay of defense systems against foreign DNA.</title>
        <authorList>
            <person name="Izawa K."/>
            <person name="Kuwahara H."/>
            <person name="Kihara K."/>
            <person name="Yuki M."/>
            <person name="Lo N."/>
            <person name="Ito T."/>
            <person name="Ohkuma M."/>
            <person name="Hongoh Y."/>
        </authorList>
    </citation>
    <scope>NUCLEOTIDE SEQUENCE</scope>
    <source>
        <strain evidence="2">MdMp-027</strain>
    </source>
</reference>
<dbReference type="InterPro" id="IPR014001">
    <property type="entry name" value="Helicase_ATP-bd"/>
</dbReference>
<dbReference type="Gene3D" id="3.40.50.300">
    <property type="entry name" value="P-loop containing nucleotide triphosphate hydrolases"/>
    <property type="match status" value="2"/>
</dbReference>
<dbReference type="SMART" id="SM00487">
    <property type="entry name" value="DEXDc"/>
    <property type="match status" value="1"/>
</dbReference>
<protein>
    <submittedName>
        <fullName evidence="2">Type III restriction enzyme</fullName>
    </submittedName>
</protein>
<accession>A0A1C9ZYK5</accession>
<dbReference type="GO" id="GO:0015668">
    <property type="term" value="F:type III site-specific deoxyribonuclease activity"/>
    <property type="evidence" value="ECO:0007669"/>
    <property type="project" value="InterPro"/>
</dbReference>
<dbReference type="InterPro" id="IPR006935">
    <property type="entry name" value="Helicase/UvrB_N"/>
</dbReference>
<evidence type="ECO:0000313" key="2">
    <source>
        <dbReference type="EMBL" id="BAV59358.1"/>
    </source>
</evidence>
<dbReference type="GO" id="GO:0003677">
    <property type="term" value="F:DNA binding"/>
    <property type="evidence" value="ECO:0007669"/>
    <property type="project" value="InterPro"/>
</dbReference>
<proteinExistence type="predicted"/>
<dbReference type="Pfam" id="PF19778">
    <property type="entry name" value="RE_endonuc"/>
    <property type="match status" value="1"/>
</dbReference>
<name>A0A1C9ZYK5_9BACT</name>
<dbReference type="Pfam" id="PF04851">
    <property type="entry name" value="ResIII"/>
    <property type="match status" value="1"/>
</dbReference>
<evidence type="ECO:0000259" key="1">
    <source>
        <dbReference type="SMART" id="SM00487"/>
    </source>
</evidence>
<dbReference type="SUPFAM" id="SSF52540">
    <property type="entry name" value="P-loop containing nucleoside triphosphate hydrolases"/>
    <property type="match status" value="2"/>
</dbReference>
<dbReference type="InterPro" id="IPR045572">
    <property type="entry name" value="RE_endonuc_C"/>
</dbReference>
<sequence>MKLRFDSNQFFQIEAVKSVVNLFKGQDINSGEFEMYADSLAISSTGVRNNLNISDSQIFENLQRVQDVNGIKRSESLAGRQFSVEMETGTGKTYVYLRTIYELNKQYGFKKFVIVVPSIAVKEGVIKNLEITKGHFKQIYDNVPAAYQAYDSKRISALRNFLDSNNMQILVINIDSFTKDETIINQNSDKLTGKKPIEFIQLANPVVIIDEPQNMETDKRQAAIAKLNPLFIARYSATHKNLYNLVYRLNPVRAYDLGLVKQIEVDSVVAENEHNTPFIELEKFNCAKRYISVSVKIECETRSGIKLKKVNMRTDDDLYKLSGKREIYKDNFILKCIDKNKGFIRFANNVEIEIGKNSSPLKDEIMKKQMEKTIEEHLNKEKILKPKGIKVLSLFFIDRVANYRQFDGNKKLVKGKFFIWFEEIYKKLIALSEYANLSDFDIEHIHNGYFSKDKKGTFKDSSGETADDNDAYRLIMREKEKLLDLNNPLKFIFSHSALREGWDNPNVFQICTLNETVSTMKKRQEIGRGLRLCVNNEGKRIFDRNINKLTVIANEKYDSFAAGLQKEYQEDCGIEFSGRIKDKRKRAKVCLKKDFELDRNFIDLWKRIKDKTAYRVNYDSQELIKKVVKDLNEIEVALPRVVVQKAAISINEVEVSTQLRRVENKIVERMHIFGIPNAVDYIQARLNAKLTRKTILQILKTSNALTKVPKNPQMFLDAAVSAINDAANKLMVDGIKYRKIAGRYWEMRLFENEETYEENLYGICNENKTIYDGIIIDSLPEKRFAKKCEENEGVEFFIKLPRWFKIKTPLGSYNPDWALIYKNEKRIYFVAETKSTIDLNALRLNEELKIKCGKAHFNEFENVKFKTITKFEDLI</sequence>